<dbReference type="FunFam" id="3.40.50.300:FF:000477">
    <property type="entry name" value="UvrABC system protein B"/>
    <property type="match status" value="1"/>
</dbReference>
<evidence type="ECO:0000256" key="6">
    <source>
        <dbReference type="ARBA" id="ARBA00022769"/>
    </source>
</evidence>
<dbReference type="Pfam" id="PF02151">
    <property type="entry name" value="UVR"/>
    <property type="match status" value="1"/>
</dbReference>
<dbReference type="InterPro" id="IPR004807">
    <property type="entry name" value="UvrB"/>
</dbReference>
<dbReference type="InterPro" id="IPR036876">
    <property type="entry name" value="UVR_dom_sf"/>
</dbReference>
<dbReference type="InterPro" id="IPR024759">
    <property type="entry name" value="UvrB_YAD/RRR_dom"/>
</dbReference>
<dbReference type="Pfam" id="PF00271">
    <property type="entry name" value="Helicase_C"/>
    <property type="match status" value="1"/>
</dbReference>
<dbReference type="InterPro" id="IPR027417">
    <property type="entry name" value="P-loop_NTPase"/>
</dbReference>
<organism evidence="18 19">
    <name type="scientific">Nitrincola iocasae</name>
    <dbReference type="NCBI Taxonomy" id="2614693"/>
    <lineage>
        <taxon>Bacteria</taxon>
        <taxon>Pseudomonadati</taxon>
        <taxon>Pseudomonadota</taxon>
        <taxon>Gammaproteobacteria</taxon>
        <taxon>Oceanospirillales</taxon>
        <taxon>Oceanospirillaceae</taxon>
        <taxon>Nitrincola</taxon>
    </lineage>
</organism>
<evidence type="ECO:0000256" key="5">
    <source>
        <dbReference type="ARBA" id="ARBA00022763"/>
    </source>
</evidence>
<dbReference type="InterPro" id="IPR001943">
    <property type="entry name" value="UVR_dom"/>
</dbReference>
<dbReference type="GO" id="GO:0005737">
    <property type="term" value="C:cytoplasm"/>
    <property type="evidence" value="ECO:0007669"/>
    <property type="project" value="UniProtKB-SubCell"/>
</dbReference>
<dbReference type="PANTHER" id="PTHR24029:SF0">
    <property type="entry name" value="UVRABC SYSTEM PROTEIN B"/>
    <property type="match status" value="1"/>
</dbReference>
<evidence type="ECO:0000259" key="15">
    <source>
        <dbReference type="PROSITE" id="PS50151"/>
    </source>
</evidence>
<evidence type="ECO:0000256" key="3">
    <source>
        <dbReference type="ARBA" id="ARBA00022490"/>
    </source>
</evidence>
<dbReference type="GO" id="GO:0003677">
    <property type="term" value="F:DNA binding"/>
    <property type="evidence" value="ECO:0007669"/>
    <property type="project" value="UniProtKB-UniRule"/>
</dbReference>
<evidence type="ECO:0000256" key="10">
    <source>
        <dbReference type="ARBA" id="ARBA00023236"/>
    </source>
</evidence>
<evidence type="ECO:0000256" key="11">
    <source>
        <dbReference type="ARBA" id="ARBA00026033"/>
    </source>
</evidence>
<evidence type="ECO:0000256" key="12">
    <source>
        <dbReference type="ARBA" id="ARBA00029504"/>
    </source>
</evidence>
<dbReference type="SUPFAM" id="SSF46600">
    <property type="entry name" value="C-terminal UvrC-binding domain of UvrB"/>
    <property type="match status" value="1"/>
</dbReference>
<dbReference type="NCBIfam" id="TIGR00631">
    <property type="entry name" value="uvrb"/>
    <property type="match status" value="1"/>
</dbReference>
<dbReference type="InterPro" id="IPR014001">
    <property type="entry name" value="Helicase_ATP-bd"/>
</dbReference>
<feature type="domain" description="UVR" evidence="15">
    <location>
        <begin position="634"/>
        <end position="669"/>
    </location>
</feature>
<feature type="domain" description="Helicase C-terminal" evidence="17">
    <location>
        <begin position="430"/>
        <end position="583"/>
    </location>
</feature>
<proteinExistence type="inferred from homology"/>
<accession>A0A5J6LD91</accession>
<dbReference type="GO" id="GO:0009432">
    <property type="term" value="P:SOS response"/>
    <property type="evidence" value="ECO:0007669"/>
    <property type="project" value="UniProtKB-UniRule"/>
</dbReference>
<dbReference type="GO" id="GO:0016887">
    <property type="term" value="F:ATP hydrolysis activity"/>
    <property type="evidence" value="ECO:0007669"/>
    <property type="project" value="InterPro"/>
</dbReference>
<keyword evidence="7 13" id="KW-0067">ATP-binding</keyword>
<dbReference type="Gene3D" id="3.40.50.300">
    <property type="entry name" value="P-loop containing nucleotide triphosphate hydrolases"/>
    <property type="match status" value="3"/>
</dbReference>
<keyword evidence="9 13" id="KW-0234">DNA repair</keyword>
<dbReference type="GO" id="GO:0006289">
    <property type="term" value="P:nucleotide-excision repair"/>
    <property type="evidence" value="ECO:0007669"/>
    <property type="project" value="UniProtKB-UniRule"/>
</dbReference>
<evidence type="ECO:0000256" key="14">
    <source>
        <dbReference type="RuleBase" id="RU003587"/>
    </source>
</evidence>
<keyword evidence="19" id="KW-1185">Reference proteome</keyword>
<comment type="subunit">
    <text evidence="11 13 14">Forms a heterotetramer with UvrA during the search for lesions. Interacts with UvrC in an incision complex.</text>
</comment>
<feature type="domain" description="Helicase ATP-binding" evidence="16">
    <location>
        <begin position="26"/>
        <end position="156"/>
    </location>
</feature>
<comment type="domain">
    <text evidence="13">The beta-hairpin motif is involved in DNA binding.</text>
</comment>
<dbReference type="SMART" id="SM00487">
    <property type="entry name" value="DEXDc"/>
    <property type="match status" value="1"/>
</dbReference>
<evidence type="ECO:0000256" key="1">
    <source>
        <dbReference type="ARBA" id="ARBA00004496"/>
    </source>
</evidence>
<dbReference type="Gene3D" id="6.10.140.240">
    <property type="match status" value="1"/>
</dbReference>
<keyword evidence="4 13" id="KW-0547">Nucleotide-binding</keyword>
<dbReference type="SUPFAM" id="SSF52540">
    <property type="entry name" value="P-loop containing nucleoside triphosphate hydrolases"/>
    <property type="match status" value="2"/>
</dbReference>
<evidence type="ECO:0000256" key="13">
    <source>
        <dbReference type="HAMAP-Rule" id="MF_00204"/>
    </source>
</evidence>
<evidence type="ECO:0000256" key="4">
    <source>
        <dbReference type="ARBA" id="ARBA00022741"/>
    </source>
</evidence>
<keyword evidence="6 13" id="KW-0228">DNA excision</keyword>
<dbReference type="Pfam" id="PF04851">
    <property type="entry name" value="ResIII"/>
    <property type="match status" value="1"/>
</dbReference>
<dbReference type="InterPro" id="IPR001650">
    <property type="entry name" value="Helicase_C-like"/>
</dbReference>
<dbReference type="EMBL" id="CP044222">
    <property type="protein sequence ID" value="QEW06298.1"/>
    <property type="molecule type" value="Genomic_DNA"/>
</dbReference>
<dbReference type="PROSITE" id="PS51194">
    <property type="entry name" value="HELICASE_CTER"/>
    <property type="match status" value="1"/>
</dbReference>
<keyword evidence="8 13" id="KW-0267">Excision nuclease</keyword>
<dbReference type="GO" id="GO:0009381">
    <property type="term" value="F:excinuclease ABC activity"/>
    <property type="evidence" value="ECO:0007669"/>
    <property type="project" value="UniProtKB-UniRule"/>
</dbReference>
<comment type="similarity">
    <text evidence="2 13 14">Belongs to the UvrB family.</text>
</comment>
<dbReference type="Proteomes" id="UP000325606">
    <property type="component" value="Chromosome"/>
</dbReference>
<evidence type="ECO:0000256" key="9">
    <source>
        <dbReference type="ARBA" id="ARBA00023204"/>
    </source>
</evidence>
<dbReference type="CDD" id="cd18790">
    <property type="entry name" value="SF2_C_UvrB"/>
    <property type="match status" value="1"/>
</dbReference>
<dbReference type="CDD" id="cd17916">
    <property type="entry name" value="DEXHc_UvrB"/>
    <property type="match status" value="1"/>
</dbReference>
<dbReference type="RefSeq" id="WP_151054503.1">
    <property type="nucleotide sequence ID" value="NZ_CP044222.1"/>
</dbReference>
<feature type="short sequence motif" description="Beta-hairpin" evidence="13">
    <location>
        <begin position="92"/>
        <end position="115"/>
    </location>
</feature>
<comment type="function">
    <text evidence="13">The UvrABC repair system catalyzes the recognition and processing of DNA lesions. A damage recognition complex composed of 2 UvrA and 2 UvrB subunits scans DNA for abnormalities. Upon binding of the UvrA(2)B(2) complex to a putative damaged site, the DNA wraps around one UvrB monomer. DNA wrap is dependent on ATP binding by UvrB and probably causes local melting of the DNA helix, facilitating insertion of UvrB beta-hairpin between the DNA strands. Then UvrB probes one DNA strand for the presence of a lesion. If a lesion is found the UvrA subunits dissociate and the UvrB-DNA preincision complex is formed. This complex is subsequently bound by UvrC and the second UvrB is released. If no lesion is found, the DNA wraps around the other UvrB subunit that will check the other stand for damage.</text>
</comment>
<evidence type="ECO:0000256" key="7">
    <source>
        <dbReference type="ARBA" id="ARBA00022840"/>
    </source>
</evidence>
<dbReference type="Pfam" id="PF17757">
    <property type="entry name" value="UvrB_inter"/>
    <property type="match status" value="1"/>
</dbReference>
<sequence length="673" mass="76069">MKQRFKVHSGFQPAGDQPEAISALVDGIESGLASQTLLGVTGSGKTFTIANVIAAVQRPTIIMAHNKTLAAQLYGEFKEFFPDNAVEYFVSYYDYYQPEAYVPSSDTFIEKDASINDHIEQMRLSATKALLERKDAIIVATVSAIYGLGDPKSYLSMMLHLDRGDQVDQRTLLRRLAELQYTRNDVELHRGNYRVRGDVIDVFPAESEMEAIRIELFDEEVEQISYFDPLTGEVLRRVPRATIYPKTHYVTPRDTLVEATQYIKAELIERLALLKENNKLVEAQRLEQRTLYDIEMILELGYCSGIENYSRYLSGRDLGMAPPTLFDYLPNDALLVIDESHVTVPQIGAMYRGDRSRKETLVEYGFRLPSALDNRPLKFEEWEELAPQMIFVSATPSKYEAANAQQIVEQVVRPTGLIDPMVEVRPAVSQVDDLLGEIHKVTALKERVVVTVLTKRMAEDLTEYLAEHGVRVRYLHSDIDTVERVEIIRDLRIGEFDVLVGINLLREGIDMPEVSLVTILDADKEGFLRSETSMIQTIGRAARNVNGRAILYADRITGSMQRAMDETDRRRNKQIAYNLEHGITPKGIFKSVADIMEGAQAPGSRKSSRGARKAAETQGDYLVNEAALSPKELAKALTRLEDQMYEAARNLEFEKAANFRDELERLKHSANVL</sequence>
<dbReference type="Gene3D" id="4.10.860.10">
    <property type="entry name" value="UVR domain"/>
    <property type="match status" value="1"/>
</dbReference>
<name>A0A5J6LD91_9GAMM</name>
<dbReference type="HAMAP" id="MF_00204">
    <property type="entry name" value="UvrB"/>
    <property type="match status" value="1"/>
</dbReference>
<evidence type="ECO:0000259" key="16">
    <source>
        <dbReference type="PROSITE" id="PS51192"/>
    </source>
</evidence>
<dbReference type="GO" id="GO:0009380">
    <property type="term" value="C:excinuclease repair complex"/>
    <property type="evidence" value="ECO:0007669"/>
    <property type="project" value="InterPro"/>
</dbReference>
<dbReference type="GO" id="GO:0005524">
    <property type="term" value="F:ATP binding"/>
    <property type="evidence" value="ECO:0007669"/>
    <property type="project" value="UniProtKB-UniRule"/>
</dbReference>
<keyword evidence="5 13" id="KW-0227">DNA damage</keyword>
<keyword evidence="3 13" id="KW-0963">Cytoplasm</keyword>
<dbReference type="PROSITE" id="PS50151">
    <property type="entry name" value="UVR"/>
    <property type="match status" value="1"/>
</dbReference>
<dbReference type="AlphaFoldDB" id="A0A5J6LD91"/>
<dbReference type="KEGG" id="nik:F5I99_07170"/>
<dbReference type="PROSITE" id="PS51192">
    <property type="entry name" value="HELICASE_ATP_BIND_1"/>
    <property type="match status" value="1"/>
</dbReference>
<protein>
    <recommendedName>
        <fullName evidence="12 13">UvrABC system protein B</fullName>
        <shortName evidence="13">Protein UvrB</shortName>
    </recommendedName>
    <alternativeName>
        <fullName evidence="13">Excinuclease ABC subunit B</fullName>
    </alternativeName>
</protein>
<dbReference type="Pfam" id="PF12344">
    <property type="entry name" value="UvrB"/>
    <property type="match status" value="1"/>
</dbReference>
<dbReference type="InterPro" id="IPR006935">
    <property type="entry name" value="Helicase/UvrB_N"/>
</dbReference>
<keyword evidence="10 13" id="KW-0742">SOS response</keyword>
<dbReference type="SMART" id="SM00490">
    <property type="entry name" value="HELICc"/>
    <property type="match status" value="1"/>
</dbReference>
<dbReference type="InterPro" id="IPR041471">
    <property type="entry name" value="UvrB_inter"/>
</dbReference>
<dbReference type="PANTHER" id="PTHR24029">
    <property type="entry name" value="UVRABC SYSTEM PROTEIN B"/>
    <property type="match status" value="1"/>
</dbReference>
<evidence type="ECO:0000313" key="19">
    <source>
        <dbReference type="Proteomes" id="UP000325606"/>
    </source>
</evidence>
<evidence type="ECO:0000256" key="8">
    <source>
        <dbReference type="ARBA" id="ARBA00022881"/>
    </source>
</evidence>
<gene>
    <name evidence="13 18" type="primary">uvrB</name>
    <name evidence="18" type="ORF">F5I99_07170</name>
</gene>
<evidence type="ECO:0000313" key="18">
    <source>
        <dbReference type="EMBL" id="QEW06298.1"/>
    </source>
</evidence>
<feature type="binding site" evidence="13">
    <location>
        <begin position="39"/>
        <end position="46"/>
    </location>
    <ligand>
        <name>ATP</name>
        <dbReference type="ChEBI" id="CHEBI:30616"/>
    </ligand>
</feature>
<evidence type="ECO:0000259" key="17">
    <source>
        <dbReference type="PROSITE" id="PS51194"/>
    </source>
</evidence>
<dbReference type="NCBIfam" id="NF003673">
    <property type="entry name" value="PRK05298.1"/>
    <property type="match status" value="1"/>
</dbReference>
<evidence type="ECO:0000256" key="2">
    <source>
        <dbReference type="ARBA" id="ARBA00008533"/>
    </source>
</evidence>
<reference evidence="18 19" key="1">
    <citation type="submission" date="2019-09" db="EMBL/GenBank/DDBJ databases">
        <title>Nitrincola iocasae sp. nov., a bacterium isolated from the sediment collected at a cold seep field in South China Sea.</title>
        <authorList>
            <person name="Zhang H."/>
            <person name="Wang H."/>
            <person name="Li C."/>
        </authorList>
    </citation>
    <scope>NUCLEOTIDE SEQUENCE [LARGE SCALE GENOMIC DNA]</scope>
    <source>
        <strain evidence="18 19">KXZD1103</strain>
    </source>
</reference>
<comment type="subcellular location">
    <subcellularLocation>
        <location evidence="1 13 14">Cytoplasm</location>
    </subcellularLocation>
</comment>